<proteinExistence type="predicted"/>
<comment type="caution">
    <text evidence="3">The sequence shown here is derived from an EMBL/GenBank/DDBJ whole genome shotgun (WGS) entry which is preliminary data.</text>
</comment>
<gene>
    <name evidence="3" type="ORF">C2G38_2075145</name>
</gene>
<protein>
    <recommendedName>
        <fullName evidence="2">HMG box domain-containing protein</fullName>
    </recommendedName>
</protein>
<dbReference type="SUPFAM" id="SSF47095">
    <property type="entry name" value="HMG-box"/>
    <property type="match status" value="1"/>
</dbReference>
<evidence type="ECO:0000256" key="1">
    <source>
        <dbReference type="PROSITE-ProRule" id="PRU00267"/>
    </source>
</evidence>
<dbReference type="InterPro" id="IPR009071">
    <property type="entry name" value="HMG_box_dom"/>
</dbReference>
<accession>A0A397VRP4</accession>
<dbReference type="PROSITE" id="PS50118">
    <property type="entry name" value="HMG_BOX_2"/>
    <property type="match status" value="1"/>
</dbReference>
<dbReference type="Gene3D" id="1.10.30.10">
    <property type="entry name" value="High mobility group box domain"/>
    <property type="match status" value="1"/>
</dbReference>
<organism evidence="3 4">
    <name type="scientific">Gigaspora rosea</name>
    <dbReference type="NCBI Taxonomy" id="44941"/>
    <lineage>
        <taxon>Eukaryota</taxon>
        <taxon>Fungi</taxon>
        <taxon>Fungi incertae sedis</taxon>
        <taxon>Mucoromycota</taxon>
        <taxon>Glomeromycotina</taxon>
        <taxon>Glomeromycetes</taxon>
        <taxon>Diversisporales</taxon>
        <taxon>Gigasporaceae</taxon>
        <taxon>Gigaspora</taxon>
    </lineage>
</organism>
<dbReference type="GO" id="GO:0005634">
    <property type="term" value="C:nucleus"/>
    <property type="evidence" value="ECO:0007669"/>
    <property type="project" value="UniProtKB-UniRule"/>
</dbReference>
<evidence type="ECO:0000313" key="4">
    <source>
        <dbReference type="Proteomes" id="UP000266673"/>
    </source>
</evidence>
<dbReference type="OrthoDB" id="6247875at2759"/>
<dbReference type="InterPro" id="IPR036910">
    <property type="entry name" value="HMG_box_dom_sf"/>
</dbReference>
<feature type="domain" description="HMG box" evidence="2">
    <location>
        <begin position="112"/>
        <end position="183"/>
    </location>
</feature>
<reference evidence="3 4" key="1">
    <citation type="submission" date="2018-06" db="EMBL/GenBank/DDBJ databases">
        <title>Comparative genomics reveals the genomic features of Rhizophagus irregularis, R. cerebriforme, R. diaphanum and Gigaspora rosea, and their symbiotic lifestyle signature.</title>
        <authorList>
            <person name="Morin E."/>
            <person name="San Clemente H."/>
            <person name="Chen E.C.H."/>
            <person name="De La Providencia I."/>
            <person name="Hainaut M."/>
            <person name="Kuo A."/>
            <person name="Kohler A."/>
            <person name="Murat C."/>
            <person name="Tang N."/>
            <person name="Roy S."/>
            <person name="Loubradou J."/>
            <person name="Henrissat B."/>
            <person name="Grigoriev I.V."/>
            <person name="Corradi N."/>
            <person name="Roux C."/>
            <person name="Martin F.M."/>
        </authorList>
    </citation>
    <scope>NUCLEOTIDE SEQUENCE [LARGE SCALE GENOMIC DNA]</scope>
    <source>
        <strain evidence="3 4">DAOM 194757</strain>
    </source>
</reference>
<dbReference type="Pfam" id="PF00505">
    <property type="entry name" value="HMG_box"/>
    <property type="match status" value="1"/>
</dbReference>
<evidence type="ECO:0000313" key="3">
    <source>
        <dbReference type="EMBL" id="RIB22613.1"/>
    </source>
</evidence>
<sequence length="314" mass="36146">MNGMSNEFVDIFNNYIEIQNRQDIQKISTEMFNLEISNQVDIQTTSTEMFNFNLGINQGDIQNTNKQFKIEDVEVALSDVDRNQLFTPIIDADEIMNDLMNSIISKEGKIRVKRPLNKFMVFKKNLKKVIERSSNARRKHRMRQITHVASKFWNGASKVEKKPFEEIAKNVKSLHKKAFPTYSYSPAIKKPTDPFVNLIGTSSHTGPVLIGTVEDLKQPTEEKSPLDISQQEQECNLINSNYLFEGQQHFFEESVSLNGIEIEKNKEIITPQHPYNATSGIFPQINHDAVVDYRCADFMMTLDPCLFYYDEASV</sequence>
<dbReference type="GO" id="GO:0003677">
    <property type="term" value="F:DNA binding"/>
    <property type="evidence" value="ECO:0007669"/>
    <property type="project" value="UniProtKB-UniRule"/>
</dbReference>
<name>A0A397VRP4_9GLOM</name>
<keyword evidence="4" id="KW-1185">Reference proteome</keyword>
<keyword evidence="1" id="KW-0238">DNA-binding</keyword>
<dbReference type="STRING" id="44941.A0A397VRP4"/>
<feature type="DNA-binding region" description="HMG box" evidence="1">
    <location>
        <begin position="112"/>
        <end position="183"/>
    </location>
</feature>
<evidence type="ECO:0000259" key="2">
    <source>
        <dbReference type="PROSITE" id="PS50118"/>
    </source>
</evidence>
<dbReference type="EMBL" id="QKWP01000301">
    <property type="protein sequence ID" value="RIB22613.1"/>
    <property type="molecule type" value="Genomic_DNA"/>
</dbReference>
<dbReference type="Proteomes" id="UP000266673">
    <property type="component" value="Unassembled WGS sequence"/>
</dbReference>
<keyword evidence="1" id="KW-0539">Nucleus</keyword>
<dbReference type="AlphaFoldDB" id="A0A397VRP4"/>